<reference evidence="2" key="1">
    <citation type="submission" date="2020-03" db="EMBL/GenBank/DDBJ databases">
        <authorList>
            <person name="Weist P."/>
        </authorList>
    </citation>
    <scope>NUCLEOTIDE SEQUENCE</scope>
</reference>
<gene>
    <name evidence="2" type="ORF">PLEPLA_LOCUS13616</name>
</gene>
<dbReference type="Proteomes" id="UP001153269">
    <property type="component" value="Unassembled WGS sequence"/>
</dbReference>
<protein>
    <submittedName>
        <fullName evidence="2">Uncharacterized protein</fullName>
    </submittedName>
</protein>
<keyword evidence="3" id="KW-1185">Reference proteome</keyword>
<sequence>MGHNNKIILDWEMPLSKAPYSPNICSLCAVHGRSLLCVSCTTALVQHLAQGHFGMQMGQTGDLTADLQVGGRPLYPSATDNGCSLGHGTRSLQITDFRYLPFQCEERSQRRPVSIRPSPVYKGVMTGAAPRGWMPMSESRETRSPEHLQRLTAGAEQTAGILGPNAPRLFSSPSDAGAAWELN</sequence>
<comment type="caution">
    <text evidence="2">The sequence shown here is derived from an EMBL/GenBank/DDBJ whole genome shotgun (WGS) entry which is preliminary data.</text>
</comment>
<name>A0A9N7U8N1_PLEPL</name>
<organism evidence="2 3">
    <name type="scientific">Pleuronectes platessa</name>
    <name type="common">European plaice</name>
    <dbReference type="NCBI Taxonomy" id="8262"/>
    <lineage>
        <taxon>Eukaryota</taxon>
        <taxon>Metazoa</taxon>
        <taxon>Chordata</taxon>
        <taxon>Craniata</taxon>
        <taxon>Vertebrata</taxon>
        <taxon>Euteleostomi</taxon>
        <taxon>Actinopterygii</taxon>
        <taxon>Neopterygii</taxon>
        <taxon>Teleostei</taxon>
        <taxon>Neoteleostei</taxon>
        <taxon>Acanthomorphata</taxon>
        <taxon>Carangaria</taxon>
        <taxon>Pleuronectiformes</taxon>
        <taxon>Pleuronectoidei</taxon>
        <taxon>Pleuronectidae</taxon>
        <taxon>Pleuronectes</taxon>
    </lineage>
</organism>
<evidence type="ECO:0000313" key="3">
    <source>
        <dbReference type="Proteomes" id="UP001153269"/>
    </source>
</evidence>
<evidence type="ECO:0000256" key="1">
    <source>
        <dbReference type="SAM" id="MobiDB-lite"/>
    </source>
</evidence>
<dbReference type="EMBL" id="CADEAL010000824">
    <property type="protein sequence ID" value="CAB1425684.1"/>
    <property type="molecule type" value="Genomic_DNA"/>
</dbReference>
<dbReference type="AlphaFoldDB" id="A0A9N7U8N1"/>
<feature type="region of interest" description="Disordered" evidence="1">
    <location>
        <begin position="161"/>
        <end position="183"/>
    </location>
</feature>
<evidence type="ECO:0000313" key="2">
    <source>
        <dbReference type="EMBL" id="CAB1425684.1"/>
    </source>
</evidence>
<accession>A0A9N7U8N1</accession>
<proteinExistence type="predicted"/>